<name>A0A1H8A5V3_9SPHI</name>
<organism evidence="1 2">
    <name type="scientific">Mucilaginibacter gossypiicola</name>
    <dbReference type="NCBI Taxonomy" id="551995"/>
    <lineage>
        <taxon>Bacteria</taxon>
        <taxon>Pseudomonadati</taxon>
        <taxon>Bacteroidota</taxon>
        <taxon>Sphingobacteriia</taxon>
        <taxon>Sphingobacteriales</taxon>
        <taxon>Sphingobacteriaceae</taxon>
        <taxon>Mucilaginibacter</taxon>
    </lineage>
</organism>
<gene>
    <name evidence="1" type="ORF">SAMN05192574_101366</name>
</gene>
<dbReference type="Proteomes" id="UP000198942">
    <property type="component" value="Unassembled WGS sequence"/>
</dbReference>
<evidence type="ECO:0000313" key="1">
    <source>
        <dbReference type="EMBL" id="SEM65866.1"/>
    </source>
</evidence>
<proteinExistence type="predicted"/>
<reference evidence="2" key="1">
    <citation type="submission" date="2016-10" db="EMBL/GenBank/DDBJ databases">
        <authorList>
            <person name="Varghese N."/>
            <person name="Submissions S."/>
        </authorList>
    </citation>
    <scope>NUCLEOTIDE SEQUENCE [LARGE SCALE GENOMIC DNA]</scope>
    <source>
        <strain evidence="2">Gh-48</strain>
    </source>
</reference>
<keyword evidence="2" id="KW-1185">Reference proteome</keyword>
<dbReference type="AlphaFoldDB" id="A0A1H8A5V3"/>
<evidence type="ECO:0000313" key="2">
    <source>
        <dbReference type="Proteomes" id="UP000198942"/>
    </source>
</evidence>
<accession>A0A1H8A5V3</accession>
<protein>
    <recommendedName>
        <fullName evidence="3">DUF927 domain-containing protein</fullName>
    </recommendedName>
</protein>
<dbReference type="EMBL" id="FOCL01000001">
    <property type="protein sequence ID" value="SEM65866.1"/>
    <property type="molecule type" value="Genomic_DNA"/>
</dbReference>
<dbReference type="Gene3D" id="3.40.50.300">
    <property type="entry name" value="P-loop containing nucleotide triphosphate hydrolases"/>
    <property type="match status" value="1"/>
</dbReference>
<dbReference type="STRING" id="551995.SAMN05192574_101366"/>
<dbReference type="RefSeq" id="WP_091206818.1">
    <property type="nucleotide sequence ID" value="NZ_FOCL01000001.1"/>
</dbReference>
<evidence type="ECO:0008006" key="3">
    <source>
        <dbReference type="Google" id="ProtNLM"/>
    </source>
</evidence>
<sequence length="921" mass="104302">MLDKIQPILLTKPSIEPAAEETIAPYDLLNHDADSKHWHLVTNDELLSELNSDELPNLVSNLQTTTKEVCNVLRGIGTKIILVSRDPAEDLDLCDSLISQRFTISINTFASEYINYANWLIAHYTDYKTAEEISANLLTICEHISYYQNAFEREEIAKHIGSKFKIPKATVVKEINNFMCSRELQTVQHIDDGDNVLPAWLSNNPELSDFYWKQGWVQHLNAGPATGIYFATGNGPKKLTNFTLIPLVHIYTKDEMGNRRLTELHNGHIKTVLELPGKAFTSMEVFDTIITGEGAFFTLNGFTKAHLNQLKSYFLMEYPKCFELNTLGWQPEGFYSFSNIIYKDGLIDYNQYGFAQVGDYNYLSMSASNVLEGVRQEDDNYKNDKYLCYNRSAIGFEAWCNLMVKVYPEHGMTAIIFTVMTCFRDILFKRNGNFPLLYFYGPVGSGKSKIAESVAAFFTLNMPMFNLANGTDFAFFSLLSRFTNVAIGLNEFDENTINENWFTAIKGAYDGEGRHKGTGKRNKTTVQSINVAIMLIGQFLSTKDDNSVLSRTIPCKITEDSNRTAEKIALYDELKRHEKEGISSLICDVLQYREFIADHFTMRYLAASAALKAKLVKEGINAKNRIVENYSVALSVAGLISEKFNLGFTYDTFFNHCIKEISKLASVMSESNSLSQFWKTVEFLLDQGIIEAGNHFRVEAKPEVRLDAGKEAGKKISVTKKFDGPKKLLFLRLGTIHALYMKEMRSQTGKAGQNEQTIIAYMKDQESYLGNNPGSWFKDTNTSSYVFDYEMLGVNLDRSRDDAADTVTITGRLKFDSQLEHIIDKQKLTFTLMQDESYTNDAGDRVKNEVLTNCISDLVNMAHQLKRDREIKVTGILSVSHKGDRTFRRMNVTAIDFTEEINAIPTDQALVEAAFGKEDDK</sequence>
<dbReference type="InterPro" id="IPR027417">
    <property type="entry name" value="P-loop_NTPase"/>
</dbReference>
<dbReference type="OrthoDB" id="1110431at2"/>
<dbReference type="SUPFAM" id="SSF52540">
    <property type="entry name" value="P-loop containing nucleoside triphosphate hydrolases"/>
    <property type="match status" value="1"/>
</dbReference>